<dbReference type="GO" id="GO:0003676">
    <property type="term" value="F:nucleic acid binding"/>
    <property type="evidence" value="ECO:0007669"/>
    <property type="project" value="InterPro"/>
</dbReference>
<dbReference type="InterPro" id="IPR051714">
    <property type="entry name" value="Znf_CCHC_NABP"/>
</dbReference>
<evidence type="ECO:0000313" key="5">
    <source>
        <dbReference type="Proteomes" id="UP000717585"/>
    </source>
</evidence>
<reference evidence="4" key="1">
    <citation type="submission" date="2021-05" db="EMBL/GenBank/DDBJ databases">
        <title>A free-living protist that lacks canonical eukaryotic 1 DNA replication and segregation systems.</title>
        <authorList>
            <person name="Salas-Leiva D.E."/>
            <person name="Tromer E.C."/>
            <person name="Curtis B.A."/>
            <person name="Jerlstrom-Hultqvist J."/>
            <person name="Kolisko M."/>
            <person name="Yi Z."/>
            <person name="Salas-Leiva J.S."/>
            <person name="Gallot-Lavallee L."/>
            <person name="Kops G.J.P.L."/>
            <person name="Archibald J.M."/>
            <person name="Simpson A.G.B."/>
            <person name="Roger A.J."/>
        </authorList>
    </citation>
    <scope>NUCLEOTIDE SEQUENCE</scope>
    <source>
        <strain evidence="4">BICM</strain>
    </source>
</reference>
<dbReference type="EMBL" id="JAHDYR010000004">
    <property type="protein sequence ID" value="KAG9397031.1"/>
    <property type="molecule type" value="Genomic_DNA"/>
</dbReference>
<protein>
    <recommendedName>
        <fullName evidence="3">CCHC-type domain-containing protein</fullName>
    </recommendedName>
</protein>
<keyword evidence="1" id="KW-0479">Metal-binding</keyword>
<gene>
    <name evidence="4" type="ORF">J8273_1388</name>
</gene>
<feature type="region of interest" description="Disordered" evidence="2">
    <location>
        <begin position="196"/>
        <end position="245"/>
    </location>
</feature>
<dbReference type="GO" id="GO:0008270">
    <property type="term" value="F:zinc ion binding"/>
    <property type="evidence" value="ECO:0007669"/>
    <property type="project" value="UniProtKB-KW"/>
</dbReference>
<sequence>MGTETYRSLKKNPPLLKKSSMDALLDFADNLHDHRALGGRDDVIDLIEPSIAELAGLNDDEEVEDTPLLLSAKLRKKRRVAAQDERVLKRLGAALRPSRPSMRLQLFRVPAKSFEPDEVARVNRRFNLLLKLVQPEDPEDVLKETYSRCFKFPNNSRIMYRVRESTERKDLKDAMADVLVMSRDLKESKEMIASFGAAGVSDSQRTNTTPSHTRHTGSGPKNPHRREPDRTNVAPSKGKPIDKPKHEKKPFVCFNCGKVGHSARRCPAPKTTCSKCQKPGHRAEFCRSEVNSARCVFSLGSRQSVLPSVKASSSSSVAGVLIASEVHVGTATETTGARRLLGSVGRRALGCVRAVLGLPGLGRGLGSAGRGLREGLIMVIRSSSPKSHRYGVLEGLDVVESKKKEENENLWCLVSGPGYLG</sequence>
<proteinExistence type="predicted"/>
<feature type="domain" description="CCHC-type" evidence="3">
    <location>
        <begin position="253"/>
        <end position="267"/>
    </location>
</feature>
<comment type="caution">
    <text evidence="4">The sequence shown here is derived from an EMBL/GenBank/DDBJ whole genome shotgun (WGS) entry which is preliminary data.</text>
</comment>
<dbReference type="SMART" id="SM00343">
    <property type="entry name" value="ZnF_C2HC"/>
    <property type="match status" value="2"/>
</dbReference>
<dbReference type="PANTHER" id="PTHR23002">
    <property type="entry name" value="ZINC FINGER CCHC DOMAIN CONTAINING PROTEIN"/>
    <property type="match status" value="1"/>
</dbReference>
<dbReference type="AlphaFoldDB" id="A0A8J6E4J7"/>
<dbReference type="Pfam" id="PF00098">
    <property type="entry name" value="zf-CCHC"/>
    <property type="match status" value="1"/>
</dbReference>
<keyword evidence="1" id="KW-0862">Zinc</keyword>
<dbReference type="SUPFAM" id="SSF57756">
    <property type="entry name" value="Retrovirus zinc finger-like domains"/>
    <property type="match status" value="1"/>
</dbReference>
<dbReference type="Gene3D" id="4.10.60.10">
    <property type="entry name" value="Zinc finger, CCHC-type"/>
    <property type="match status" value="1"/>
</dbReference>
<dbReference type="InterPro" id="IPR036875">
    <property type="entry name" value="Znf_CCHC_sf"/>
</dbReference>
<dbReference type="OrthoDB" id="427960at2759"/>
<organism evidence="4 5">
    <name type="scientific">Carpediemonas membranifera</name>
    <dbReference type="NCBI Taxonomy" id="201153"/>
    <lineage>
        <taxon>Eukaryota</taxon>
        <taxon>Metamonada</taxon>
        <taxon>Carpediemonas-like organisms</taxon>
        <taxon>Carpediemonas</taxon>
    </lineage>
</organism>
<evidence type="ECO:0000256" key="1">
    <source>
        <dbReference type="PROSITE-ProRule" id="PRU00047"/>
    </source>
</evidence>
<accession>A0A8J6E4J7</accession>
<dbReference type="InterPro" id="IPR001878">
    <property type="entry name" value="Znf_CCHC"/>
</dbReference>
<feature type="compositionally biased region" description="Polar residues" evidence="2">
    <location>
        <begin position="201"/>
        <end position="211"/>
    </location>
</feature>
<evidence type="ECO:0000259" key="3">
    <source>
        <dbReference type="PROSITE" id="PS50158"/>
    </source>
</evidence>
<dbReference type="PROSITE" id="PS50158">
    <property type="entry name" value="ZF_CCHC"/>
    <property type="match status" value="1"/>
</dbReference>
<keyword evidence="1" id="KW-0863">Zinc-finger</keyword>
<evidence type="ECO:0000313" key="4">
    <source>
        <dbReference type="EMBL" id="KAG9397031.1"/>
    </source>
</evidence>
<evidence type="ECO:0000256" key="2">
    <source>
        <dbReference type="SAM" id="MobiDB-lite"/>
    </source>
</evidence>
<dbReference type="Proteomes" id="UP000717585">
    <property type="component" value="Unassembled WGS sequence"/>
</dbReference>
<keyword evidence="5" id="KW-1185">Reference proteome</keyword>
<name>A0A8J6E4J7_9EUKA</name>